<reference evidence="3" key="1">
    <citation type="submission" date="2018-02" db="EMBL/GenBank/DDBJ databases">
        <authorList>
            <person name="Cohen D.B."/>
            <person name="Kent A.D."/>
        </authorList>
    </citation>
    <scope>NUCLEOTIDE SEQUENCE</scope>
</reference>
<dbReference type="SUPFAM" id="SSF48371">
    <property type="entry name" value="ARM repeat"/>
    <property type="match status" value="1"/>
</dbReference>
<sequence length="230" mass="24620">MAGGAAGGFVSRAFESMLKECSGKKYPDLQKAIQSYIDNSKELNQTQESASAPSHTNQDGSSGETEGGAEPSQQHSSEAEPVAKPIGSINSILSSAGNTLEGAQAELILNPLRLAFETKNLKVMEPALDCLHKLIAYDHLEGDPGLEGGKNVPLFTDILNMICSCVDNSSPDSTILQVLKVLLTAVASTKFRGVECPNHVIEWSVLRSLYDWMTALGSIASYSLLEYLDL</sequence>
<name>A0A2N9GD36_FAGSY</name>
<proteinExistence type="predicted"/>
<dbReference type="InterPro" id="IPR016024">
    <property type="entry name" value="ARM-type_fold"/>
</dbReference>
<dbReference type="EMBL" id="OIVN01001757">
    <property type="protein sequence ID" value="SPC97308.1"/>
    <property type="molecule type" value="Genomic_DNA"/>
</dbReference>
<dbReference type="AlphaFoldDB" id="A0A2N9GD36"/>
<accession>A0A2N9GD36</accession>
<protein>
    <recommendedName>
        <fullName evidence="2">Mon2/Sec7/BIG1-like dimerisation and cyclophilin-binding domain-containing protein</fullName>
    </recommendedName>
</protein>
<dbReference type="InterPro" id="IPR032629">
    <property type="entry name" value="DCB_dom"/>
</dbReference>
<evidence type="ECO:0000259" key="2">
    <source>
        <dbReference type="Pfam" id="PF16213"/>
    </source>
</evidence>
<feature type="domain" description="Mon2/Sec7/BIG1-like dimerisation and cyclophilin-binding" evidence="2">
    <location>
        <begin position="80"/>
        <end position="187"/>
    </location>
</feature>
<organism evidence="3">
    <name type="scientific">Fagus sylvatica</name>
    <name type="common">Beechnut</name>
    <dbReference type="NCBI Taxonomy" id="28930"/>
    <lineage>
        <taxon>Eukaryota</taxon>
        <taxon>Viridiplantae</taxon>
        <taxon>Streptophyta</taxon>
        <taxon>Embryophyta</taxon>
        <taxon>Tracheophyta</taxon>
        <taxon>Spermatophyta</taxon>
        <taxon>Magnoliopsida</taxon>
        <taxon>eudicotyledons</taxon>
        <taxon>Gunneridae</taxon>
        <taxon>Pentapetalae</taxon>
        <taxon>rosids</taxon>
        <taxon>fabids</taxon>
        <taxon>Fagales</taxon>
        <taxon>Fagaceae</taxon>
        <taxon>Fagus</taxon>
    </lineage>
</organism>
<dbReference type="Pfam" id="PF16213">
    <property type="entry name" value="DCB"/>
    <property type="match status" value="1"/>
</dbReference>
<feature type="region of interest" description="Disordered" evidence="1">
    <location>
        <begin position="37"/>
        <end position="81"/>
    </location>
</feature>
<evidence type="ECO:0000313" key="3">
    <source>
        <dbReference type="EMBL" id="SPC97308.1"/>
    </source>
</evidence>
<evidence type="ECO:0000256" key="1">
    <source>
        <dbReference type="SAM" id="MobiDB-lite"/>
    </source>
</evidence>
<gene>
    <name evidence="3" type="ORF">FSB_LOCUS25190</name>
</gene>
<feature type="compositionally biased region" description="Polar residues" evidence="1">
    <location>
        <begin position="37"/>
        <end position="64"/>
    </location>
</feature>